<reference evidence="1" key="2">
    <citation type="submission" date="2013-04" db="UniProtKB">
        <authorList>
            <consortium name="EnsemblPlants"/>
        </authorList>
    </citation>
    <scope>IDENTIFICATION</scope>
</reference>
<name>J3L3I3_ORYBR</name>
<dbReference type="EnsemblPlants" id="OB01G37890.1">
    <property type="protein sequence ID" value="OB01G37890.1"/>
    <property type="gene ID" value="OB01G37890"/>
</dbReference>
<dbReference type="Proteomes" id="UP000006038">
    <property type="component" value="Chromosome 1"/>
</dbReference>
<dbReference type="Gramene" id="OB01G37890.1">
    <property type="protein sequence ID" value="OB01G37890.1"/>
    <property type="gene ID" value="OB01G37890"/>
</dbReference>
<sequence length="105" mass="11449">MNAMSCRDSVFVTWGWLFGLLEVRAVLGSYLLQRDPGGPRHDGVERAPPAHHHVVAEGEDVILALQVGHYHLEDLQHAKLGVPGHAIGALPGVGNRPLRHVLVPY</sequence>
<dbReference type="HOGENOM" id="CLU_2240725_0_0_1"/>
<proteinExistence type="predicted"/>
<protein>
    <submittedName>
        <fullName evidence="1">Uncharacterized protein</fullName>
    </submittedName>
</protein>
<reference evidence="1" key="1">
    <citation type="journal article" date="2013" name="Nat. Commun.">
        <title>Whole-genome sequencing of Oryza brachyantha reveals mechanisms underlying Oryza genome evolution.</title>
        <authorList>
            <person name="Chen J."/>
            <person name="Huang Q."/>
            <person name="Gao D."/>
            <person name="Wang J."/>
            <person name="Lang Y."/>
            <person name="Liu T."/>
            <person name="Li B."/>
            <person name="Bai Z."/>
            <person name="Luis Goicoechea J."/>
            <person name="Liang C."/>
            <person name="Chen C."/>
            <person name="Zhang W."/>
            <person name="Sun S."/>
            <person name="Liao Y."/>
            <person name="Zhang X."/>
            <person name="Yang L."/>
            <person name="Song C."/>
            <person name="Wang M."/>
            <person name="Shi J."/>
            <person name="Liu G."/>
            <person name="Liu J."/>
            <person name="Zhou H."/>
            <person name="Zhou W."/>
            <person name="Yu Q."/>
            <person name="An N."/>
            <person name="Chen Y."/>
            <person name="Cai Q."/>
            <person name="Wang B."/>
            <person name="Liu B."/>
            <person name="Min J."/>
            <person name="Huang Y."/>
            <person name="Wu H."/>
            <person name="Li Z."/>
            <person name="Zhang Y."/>
            <person name="Yin Y."/>
            <person name="Song W."/>
            <person name="Jiang J."/>
            <person name="Jackson S.A."/>
            <person name="Wing R.A."/>
            <person name="Wang J."/>
            <person name="Chen M."/>
        </authorList>
    </citation>
    <scope>NUCLEOTIDE SEQUENCE [LARGE SCALE GENOMIC DNA]</scope>
    <source>
        <strain evidence="1">cv. IRGC 101232</strain>
    </source>
</reference>
<dbReference type="AlphaFoldDB" id="J3L3I3"/>
<evidence type="ECO:0000313" key="1">
    <source>
        <dbReference type="EnsemblPlants" id="OB01G37890.1"/>
    </source>
</evidence>
<organism evidence="1">
    <name type="scientific">Oryza brachyantha</name>
    <name type="common">malo sina</name>
    <dbReference type="NCBI Taxonomy" id="4533"/>
    <lineage>
        <taxon>Eukaryota</taxon>
        <taxon>Viridiplantae</taxon>
        <taxon>Streptophyta</taxon>
        <taxon>Embryophyta</taxon>
        <taxon>Tracheophyta</taxon>
        <taxon>Spermatophyta</taxon>
        <taxon>Magnoliopsida</taxon>
        <taxon>Liliopsida</taxon>
        <taxon>Poales</taxon>
        <taxon>Poaceae</taxon>
        <taxon>BOP clade</taxon>
        <taxon>Oryzoideae</taxon>
        <taxon>Oryzeae</taxon>
        <taxon>Oryzinae</taxon>
        <taxon>Oryza</taxon>
    </lineage>
</organism>
<evidence type="ECO:0000313" key="2">
    <source>
        <dbReference type="Proteomes" id="UP000006038"/>
    </source>
</evidence>
<accession>J3L3I3</accession>
<keyword evidence="2" id="KW-1185">Reference proteome</keyword>